<keyword evidence="2" id="KW-0812">Transmembrane</keyword>
<evidence type="ECO:0000256" key="2">
    <source>
        <dbReference type="SAM" id="Phobius"/>
    </source>
</evidence>
<feature type="compositionally biased region" description="Polar residues" evidence="1">
    <location>
        <begin position="154"/>
        <end position="167"/>
    </location>
</feature>
<dbReference type="EMBL" id="QZBS01000236">
    <property type="protein sequence ID" value="THZ69487.1"/>
    <property type="molecule type" value="Genomic_DNA"/>
</dbReference>
<evidence type="ECO:0000313" key="4">
    <source>
        <dbReference type="Proteomes" id="UP000309734"/>
    </source>
</evidence>
<feature type="region of interest" description="Disordered" evidence="1">
    <location>
        <begin position="154"/>
        <end position="180"/>
    </location>
</feature>
<gene>
    <name evidence="3" type="ORF">D6C85_06686</name>
</gene>
<name>A0A4S9WUB4_AURPU</name>
<keyword evidence="2" id="KW-0472">Membrane</keyword>
<dbReference type="AlphaFoldDB" id="A0A4S9WUB4"/>
<proteinExistence type="predicted"/>
<dbReference type="Proteomes" id="UP000309734">
    <property type="component" value="Unassembled WGS sequence"/>
</dbReference>
<keyword evidence="2" id="KW-1133">Transmembrane helix</keyword>
<accession>A0A4S9WUB4</accession>
<sequence>MSTQLENVTTETCQDWMLNGAIPEADTEISGIGAILAFLLSAYITFAIVLISYLLGSIDTSLLRPVDLYVHRLPSQRRTSISWHKALHQCVLLLSDQQIVTGIAVCMAGFIALHGHCDHAGLDVKLRPSVGTHDARRVLSEETWSARLAHRWNASSSHPSLSGTGTDQFEPMGYPVDAGQ</sequence>
<protein>
    <submittedName>
        <fullName evidence="3">Uncharacterized protein</fullName>
    </submittedName>
</protein>
<feature type="transmembrane region" description="Helical" evidence="2">
    <location>
        <begin position="32"/>
        <end position="55"/>
    </location>
</feature>
<organism evidence="3 4">
    <name type="scientific">Aureobasidium pullulans</name>
    <name type="common">Black yeast</name>
    <name type="synonym">Pullularia pullulans</name>
    <dbReference type="NCBI Taxonomy" id="5580"/>
    <lineage>
        <taxon>Eukaryota</taxon>
        <taxon>Fungi</taxon>
        <taxon>Dikarya</taxon>
        <taxon>Ascomycota</taxon>
        <taxon>Pezizomycotina</taxon>
        <taxon>Dothideomycetes</taxon>
        <taxon>Dothideomycetidae</taxon>
        <taxon>Dothideales</taxon>
        <taxon>Saccotheciaceae</taxon>
        <taxon>Aureobasidium</taxon>
    </lineage>
</organism>
<evidence type="ECO:0000313" key="3">
    <source>
        <dbReference type="EMBL" id="THZ69487.1"/>
    </source>
</evidence>
<evidence type="ECO:0000256" key="1">
    <source>
        <dbReference type="SAM" id="MobiDB-lite"/>
    </source>
</evidence>
<comment type="caution">
    <text evidence="3">The sequence shown here is derived from an EMBL/GenBank/DDBJ whole genome shotgun (WGS) entry which is preliminary data.</text>
</comment>
<reference evidence="3 4" key="1">
    <citation type="submission" date="2018-10" db="EMBL/GenBank/DDBJ databases">
        <title>Fifty Aureobasidium pullulans genomes reveal a recombining polyextremotolerant generalist.</title>
        <authorList>
            <person name="Gostincar C."/>
            <person name="Turk M."/>
            <person name="Zajc J."/>
            <person name="Gunde-Cimerman N."/>
        </authorList>
    </citation>
    <scope>NUCLEOTIDE SEQUENCE [LARGE SCALE GENOMIC DNA]</scope>
    <source>
        <strain evidence="3 4">EXF-3519</strain>
    </source>
</reference>